<sequence>MSAESDMTASPRQSSSPASAEAQEARDVPITYFASPDASRISFVAPEGYTGVHHVSGAFYPPGRSGTVPAPVVRGSVLLGAHNMQLSQQGAETGLGSPRRVVSGAQVSARGLSSAGGVTLLHQQTSPAIPSAFCLDMRSPGRAANFSELSGAPRTGSGHDTSLKDALRKKLASGVVGKTSLETPLVSGTPRTPKTVSKLQYVSSSPRWRESSNPAPLSSYYVAGKQVEGTRQASATPRVLSCNQVNVVGGQQAGVPPLPRELLANKSQGEKRYLEELNVVDHAGAVSTSKMPHVPLPLLEQTQLHHRPESRPPSPNGRWRSMFPLVRVRSRRGGSCEITSSDFKRFLTRLQAAASGYYDDMKRLVQGPFDLIPVEWGTGSGQAAYYQTAAAPHCPQCGYQTVLTLHGMPEAGAFALSAPPSMLGVPAKEGCADRLARWHCSLCGDVAAAVDEELLGFAGSGPCGEAGDRVDQFVAEGIHGLAEYLKHSCFALPRVPQRVVEGYPLYEPDPSLSRKERPTSLTGNMCVDQLNAFLDACLVEPHKMKELPSPPPIPDTQQTGNWFIDATNAILDRCHDQFTPPLPPPPEPKPLCPPLEMLIPPCCKPVELPPAPPPRTQVCPLLSICQPRAKECPHCHQPIGMKQQLGGTCPADKPRERGSIECCLMGESHFVDEPEPTRTYGHAPMGQQQRYVEVPRLVIPADAAVSETAPKVVPVSPARYRTAGIPKVYTYEAAPEAWTEPIPRQVALKY</sequence>
<dbReference type="KEGG" id="bbes:BESB_054200"/>
<comment type="caution">
    <text evidence="2">The sequence shown here is derived from an EMBL/GenBank/DDBJ whole genome shotgun (WGS) entry which is preliminary data.</text>
</comment>
<proteinExistence type="predicted"/>
<dbReference type="VEuPathDB" id="ToxoDB:BESB_054200"/>
<dbReference type="OrthoDB" id="345906at2759"/>
<dbReference type="RefSeq" id="XP_029219778.1">
    <property type="nucleotide sequence ID" value="XM_029363855.1"/>
</dbReference>
<dbReference type="GeneID" id="40310349"/>
<accession>A0A2A9MD15</accession>
<organism evidence="2 3">
    <name type="scientific">Besnoitia besnoiti</name>
    <name type="common">Apicomplexan protozoan</name>
    <dbReference type="NCBI Taxonomy" id="94643"/>
    <lineage>
        <taxon>Eukaryota</taxon>
        <taxon>Sar</taxon>
        <taxon>Alveolata</taxon>
        <taxon>Apicomplexa</taxon>
        <taxon>Conoidasida</taxon>
        <taxon>Coccidia</taxon>
        <taxon>Eucoccidiorida</taxon>
        <taxon>Eimeriorina</taxon>
        <taxon>Sarcocystidae</taxon>
        <taxon>Besnoitia</taxon>
    </lineage>
</organism>
<evidence type="ECO:0000313" key="3">
    <source>
        <dbReference type="Proteomes" id="UP000224006"/>
    </source>
</evidence>
<protein>
    <submittedName>
        <fullName evidence="2">Uncharacterized protein</fullName>
    </submittedName>
</protein>
<feature type="region of interest" description="Disordered" evidence="1">
    <location>
        <begin position="1"/>
        <end position="27"/>
    </location>
</feature>
<reference evidence="2 3" key="1">
    <citation type="submission" date="2017-09" db="EMBL/GenBank/DDBJ databases">
        <title>Genome sequencing of Besnoitia besnoiti strain Bb-Ger1.</title>
        <authorList>
            <person name="Schares G."/>
            <person name="Venepally P."/>
            <person name="Lorenzi H.A."/>
        </authorList>
    </citation>
    <scope>NUCLEOTIDE SEQUENCE [LARGE SCALE GENOMIC DNA]</scope>
    <source>
        <strain evidence="2 3">Bb-Ger1</strain>
    </source>
</reference>
<name>A0A2A9MD15_BESBE</name>
<keyword evidence="3" id="KW-1185">Reference proteome</keyword>
<dbReference type="EMBL" id="NWUJ01000004">
    <property type="protein sequence ID" value="PFH35769.1"/>
    <property type="molecule type" value="Genomic_DNA"/>
</dbReference>
<dbReference type="Proteomes" id="UP000224006">
    <property type="component" value="Chromosome IV"/>
</dbReference>
<feature type="compositionally biased region" description="Low complexity" evidence="1">
    <location>
        <begin position="9"/>
        <end position="22"/>
    </location>
</feature>
<dbReference type="AlphaFoldDB" id="A0A2A9MD15"/>
<evidence type="ECO:0000313" key="2">
    <source>
        <dbReference type="EMBL" id="PFH35769.1"/>
    </source>
</evidence>
<evidence type="ECO:0000256" key="1">
    <source>
        <dbReference type="SAM" id="MobiDB-lite"/>
    </source>
</evidence>
<gene>
    <name evidence="2" type="ORF">BESB_054200</name>
</gene>